<dbReference type="InterPro" id="IPR011256">
    <property type="entry name" value="Reg_factor_effector_dom_sf"/>
</dbReference>
<dbReference type="Gene3D" id="3.20.80.10">
    <property type="entry name" value="Regulatory factor, effector binding domain"/>
    <property type="match status" value="1"/>
</dbReference>
<dbReference type="InterPro" id="IPR050959">
    <property type="entry name" value="MarA-like"/>
</dbReference>
<keyword evidence="3" id="KW-0804">Transcription</keyword>
<name>A0A376H677_ENTGA</name>
<dbReference type="EMBL" id="UFYW01000001">
    <property type="protein sequence ID" value="STD84674.1"/>
    <property type="molecule type" value="Genomic_DNA"/>
</dbReference>
<dbReference type="Pfam" id="PF06445">
    <property type="entry name" value="GyrI-like"/>
    <property type="match status" value="1"/>
</dbReference>
<dbReference type="PANTHER" id="PTHR47504:SF5">
    <property type="entry name" value="RIGHT ORIGIN-BINDING PROTEIN"/>
    <property type="match status" value="1"/>
</dbReference>
<dbReference type="GO" id="GO:0043565">
    <property type="term" value="F:sequence-specific DNA binding"/>
    <property type="evidence" value="ECO:0007669"/>
    <property type="project" value="InterPro"/>
</dbReference>
<evidence type="ECO:0000313" key="6">
    <source>
        <dbReference type="Proteomes" id="UP000254807"/>
    </source>
</evidence>
<dbReference type="GO" id="GO:0003700">
    <property type="term" value="F:DNA-binding transcription factor activity"/>
    <property type="evidence" value="ECO:0007669"/>
    <property type="project" value="InterPro"/>
</dbReference>
<sequence length="288" mass="32502">MNPLENMNQAMAYLEENLLEEIDFTHMAKLAGCSEYHFRRVFSYLAGMSLSEYLRCRKLVLAGDLLKQGAKVIDTATLLGYDSSDAFSKAFRGMHGVSPSQAKQLDVVLKVFPPMTFQLTIKGGNKMDYRIVHNASFQIVGFKKRITLQYHGENPQMASLYENLTPERIMELKNLANIQPRGVISVSANFTEREVEGTELDQYVGVATTQKASDAYDLLQVEESDWAVFTVVGPFPEAVQETWARIYGEWLAMSHYQLTGGPELLWHESPDLSKPDCKSEIWIPVSKS</sequence>
<dbReference type="SUPFAM" id="SSF46689">
    <property type="entry name" value="Homeodomain-like"/>
    <property type="match status" value="2"/>
</dbReference>
<feature type="domain" description="HTH araC/xylS-type" evidence="4">
    <location>
        <begin position="8"/>
        <end position="105"/>
    </location>
</feature>
<dbReference type="AlphaFoldDB" id="A0A376H677"/>
<evidence type="ECO:0000256" key="1">
    <source>
        <dbReference type="ARBA" id="ARBA00023015"/>
    </source>
</evidence>
<dbReference type="InterPro" id="IPR018060">
    <property type="entry name" value="HTH_AraC"/>
</dbReference>
<evidence type="ECO:0000313" key="5">
    <source>
        <dbReference type="EMBL" id="STD84674.1"/>
    </source>
</evidence>
<dbReference type="RefSeq" id="WP_060815672.1">
    <property type="nucleotide sequence ID" value="NZ_JBHULA010000020.1"/>
</dbReference>
<dbReference type="Gene3D" id="1.10.10.60">
    <property type="entry name" value="Homeodomain-like"/>
    <property type="match status" value="2"/>
</dbReference>
<dbReference type="SMART" id="SM00342">
    <property type="entry name" value="HTH_ARAC"/>
    <property type="match status" value="1"/>
</dbReference>
<dbReference type="Proteomes" id="UP000254807">
    <property type="component" value="Unassembled WGS sequence"/>
</dbReference>
<keyword evidence="6" id="KW-1185">Reference proteome</keyword>
<dbReference type="InterPro" id="IPR009057">
    <property type="entry name" value="Homeodomain-like_sf"/>
</dbReference>
<dbReference type="OrthoDB" id="9801123at2"/>
<dbReference type="InterPro" id="IPR029442">
    <property type="entry name" value="GyrI-like"/>
</dbReference>
<dbReference type="InterPro" id="IPR010499">
    <property type="entry name" value="AraC_E-bd"/>
</dbReference>
<proteinExistence type="predicted"/>
<dbReference type="SMART" id="SM00871">
    <property type="entry name" value="AraC_E_bind"/>
    <property type="match status" value="1"/>
</dbReference>
<gene>
    <name evidence="5" type="primary">soxS_2</name>
    <name evidence="5" type="ORF">NCTC12360_03219</name>
</gene>
<accession>A0A376H677</accession>
<protein>
    <submittedName>
        <fullName evidence="5">Transcriptional regulator, AraC family</fullName>
    </submittedName>
</protein>
<dbReference type="PANTHER" id="PTHR47504">
    <property type="entry name" value="RIGHT ORIGIN-BINDING PROTEIN"/>
    <property type="match status" value="1"/>
</dbReference>
<dbReference type="SUPFAM" id="SSF55136">
    <property type="entry name" value="Probable bacterial effector-binding domain"/>
    <property type="match status" value="1"/>
</dbReference>
<keyword evidence="2" id="KW-0238">DNA-binding</keyword>
<evidence type="ECO:0000259" key="4">
    <source>
        <dbReference type="PROSITE" id="PS01124"/>
    </source>
</evidence>
<evidence type="ECO:0000256" key="3">
    <source>
        <dbReference type="ARBA" id="ARBA00023163"/>
    </source>
</evidence>
<organism evidence="5 6">
    <name type="scientific">Enterococcus gallinarum</name>
    <dbReference type="NCBI Taxonomy" id="1353"/>
    <lineage>
        <taxon>Bacteria</taxon>
        <taxon>Bacillati</taxon>
        <taxon>Bacillota</taxon>
        <taxon>Bacilli</taxon>
        <taxon>Lactobacillales</taxon>
        <taxon>Enterococcaceae</taxon>
        <taxon>Enterococcus</taxon>
    </lineage>
</organism>
<evidence type="ECO:0000256" key="2">
    <source>
        <dbReference type="ARBA" id="ARBA00023125"/>
    </source>
</evidence>
<keyword evidence="1" id="KW-0805">Transcription regulation</keyword>
<dbReference type="Pfam" id="PF12833">
    <property type="entry name" value="HTH_18"/>
    <property type="match status" value="1"/>
</dbReference>
<reference evidence="5 6" key="1">
    <citation type="submission" date="2018-06" db="EMBL/GenBank/DDBJ databases">
        <authorList>
            <consortium name="Pathogen Informatics"/>
            <person name="Doyle S."/>
        </authorList>
    </citation>
    <scope>NUCLEOTIDE SEQUENCE [LARGE SCALE GENOMIC DNA]</scope>
    <source>
        <strain evidence="5 6">NCTC12360</strain>
    </source>
</reference>
<dbReference type="PROSITE" id="PS01124">
    <property type="entry name" value="HTH_ARAC_FAMILY_2"/>
    <property type="match status" value="1"/>
</dbReference>